<dbReference type="EMBL" id="RBXR01000001">
    <property type="protein sequence ID" value="RKT71467.1"/>
    <property type="molecule type" value="Genomic_DNA"/>
</dbReference>
<evidence type="ECO:0000256" key="1">
    <source>
        <dbReference type="ARBA" id="ARBA00022603"/>
    </source>
</evidence>
<dbReference type="Proteomes" id="UP000272729">
    <property type="component" value="Unassembled WGS sequence"/>
</dbReference>
<dbReference type="PANTHER" id="PTHR43464:SF19">
    <property type="entry name" value="UBIQUINONE BIOSYNTHESIS O-METHYLTRANSFERASE, MITOCHONDRIAL"/>
    <property type="match status" value="1"/>
</dbReference>
<dbReference type="InterPro" id="IPR029063">
    <property type="entry name" value="SAM-dependent_MTases_sf"/>
</dbReference>
<evidence type="ECO:0000313" key="5">
    <source>
        <dbReference type="Proteomes" id="UP000272729"/>
    </source>
</evidence>
<gene>
    <name evidence="4" type="ORF">DFJ66_4757</name>
</gene>
<keyword evidence="2 4" id="KW-0808">Transferase</keyword>
<evidence type="ECO:0000256" key="3">
    <source>
        <dbReference type="ARBA" id="ARBA00022691"/>
    </source>
</evidence>
<reference evidence="4 5" key="1">
    <citation type="submission" date="2018-10" db="EMBL/GenBank/DDBJ databases">
        <title>Sequencing the genomes of 1000 actinobacteria strains.</title>
        <authorList>
            <person name="Klenk H.-P."/>
        </authorList>
    </citation>
    <scope>NUCLEOTIDE SEQUENCE [LARGE SCALE GENOMIC DNA]</scope>
    <source>
        <strain evidence="4 5">DSM 43911</strain>
    </source>
</reference>
<evidence type="ECO:0000313" key="4">
    <source>
        <dbReference type="EMBL" id="RKT71467.1"/>
    </source>
</evidence>
<dbReference type="Gene3D" id="3.40.50.150">
    <property type="entry name" value="Vaccinia Virus protein VP39"/>
    <property type="match status" value="1"/>
</dbReference>
<dbReference type="GO" id="GO:0008168">
    <property type="term" value="F:methyltransferase activity"/>
    <property type="evidence" value="ECO:0007669"/>
    <property type="project" value="UniProtKB-KW"/>
</dbReference>
<dbReference type="AlphaFoldDB" id="A0A495XBU7"/>
<keyword evidence="1 4" id="KW-0489">Methyltransferase</keyword>
<keyword evidence="5" id="KW-1185">Reference proteome</keyword>
<proteinExistence type="predicted"/>
<dbReference type="RefSeq" id="WP_170199609.1">
    <property type="nucleotide sequence ID" value="NZ_JBIUBA010000001.1"/>
</dbReference>
<accession>A0A495XBU7</accession>
<sequence>MTPVRALPLDEHDGCLLLGAAGGVTYLDGAEELVAAIVGEAADRSSLSDELHYAAKTWAEQYHLDRGRANVLRALDLPAGAAVLEIGAGCGAITRYLGERVALVDAVEPVAARARVAARRTADLPGVRVFAGTLDQVPVEPAYDLAVVVGVLEYVGAGAADDAPYVEFLRSLRARLKPGGALVLAIENQLGVKYLAGAPEDHSGRPWDGPQGYPDGGPARTFSRRRLLALLETAGFRVGRALGCFPDYKITRAVLSPELVERYPRLADELPSFPSPDWGSDAVRQADEARLWHEFAAAGLAAETWNSFLVLASADEPAAVLWPEDRLACYFNTDRAAAWCTRGEVLDGRVRRTPLRPQRDEVISIREYEEPVYEGVPLLTVLEAEPWRAAELLTAWRDMLAARLGELGAPAVWDLVPHNLVVTADGLCAIDLEWRVEGADLEWVEQRGLLLTADRLARSGWSGAGERTTVRDLAGWLGVLLGHPPSYVDEAAEREAHFQAARICGGWTGPGLRREREYLRAAWSTRLGEFVAG</sequence>
<organism evidence="4 5">
    <name type="scientific">Saccharothrix variisporea</name>
    <dbReference type="NCBI Taxonomy" id="543527"/>
    <lineage>
        <taxon>Bacteria</taxon>
        <taxon>Bacillati</taxon>
        <taxon>Actinomycetota</taxon>
        <taxon>Actinomycetes</taxon>
        <taxon>Pseudonocardiales</taxon>
        <taxon>Pseudonocardiaceae</taxon>
        <taxon>Saccharothrix</taxon>
    </lineage>
</organism>
<comment type="caution">
    <text evidence="4">The sequence shown here is derived from an EMBL/GenBank/DDBJ whole genome shotgun (WGS) entry which is preliminary data.</text>
</comment>
<keyword evidence="3" id="KW-0949">S-adenosyl-L-methionine</keyword>
<dbReference type="GO" id="GO:0032259">
    <property type="term" value="P:methylation"/>
    <property type="evidence" value="ECO:0007669"/>
    <property type="project" value="UniProtKB-KW"/>
</dbReference>
<name>A0A495XBU7_9PSEU</name>
<evidence type="ECO:0000256" key="2">
    <source>
        <dbReference type="ARBA" id="ARBA00022679"/>
    </source>
</evidence>
<dbReference type="SUPFAM" id="SSF53335">
    <property type="entry name" value="S-adenosyl-L-methionine-dependent methyltransferases"/>
    <property type="match status" value="1"/>
</dbReference>
<dbReference type="CDD" id="cd02440">
    <property type="entry name" value="AdoMet_MTases"/>
    <property type="match status" value="1"/>
</dbReference>
<protein>
    <submittedName>
        <fullName evidence="4">Methyltransferase family protein</fullName>
    </submittedName>
</protein>
<dbReference type="Pfam" id="PF13489">
    <property type="entry name" value="Methyltransf_23"/>
    <property type="match status" value="1"/>
</dbReference>
<dbReference type="PANTHER" id="PTHR43464">
    <property type="entry name" value="METHYLTRANSFERASE"/>
    <property type="match status" value="1"/>
</dbReference>